<keyword evidence="2" id="KW-1185">Reference proteome</keyword>
<evidence type="ECO:0000313" key="2">
    <source>
        <dbReference type="Proteomes" id="UP000541583"/>
    </source>
</evidence>
<dbReference type="Proteomes" id="UP000541583">
    <property type="component" value="Unassembled WGS sequence"/>
</dbReference>
<reference evidence="1 2" key="1">
    <citation type="submission" date="2020-08" db="EMBL/GenBank/DDBJ databases">
        <title>Genomic Encyclopedia of Type Strains, Phase IV (KMG-V): Genome sequencing to study the core and pangenomes of soil and plant-associated prokaryotes.</title>
        <authorList>
            <person name="Whitman W."/>
        </authorList>
    </citation>
    <scope>NUCLEOTIDE SEQUENCE [LARGE SCALE GENOMIC DNA]</scope>
    <source>
        <strain evidence="1 2">ANJLi2</strain>
    </source>
</reference>
<accession>A0ABR6PG35</accession>
<protein>
    <submittedName>
        <fullName evidence="1">Uncharacterized protein</fullName>
    </submittedName>
</protein>
<proteinExistence type="predicted"/>
<organism evidence="1 2">
    <name type="scientific">Mucilaginibacter lappiensis</name>
    <dbReference type="NCBI Taxonomy" id="354630"/>
    <lineage>
        <taxon>Bacteria</taxon>
        <taxon>Pseudomonadati</taxon>
        <taxon>Bacteroidota</taxon>
        <taxon>Sphingobacteriia</taxon>
        <taxon>Sphingobacteriales</taxon>
        <taxon>Sphingobacteriaceae</taxon>
        <taxon>Mucilaginibacter</taxon>
    </lineage>
</organism>
<gene>
    <name evidence="1" type="ORF">HDF23_001449</name>
</gene>
<name>A0ABR6PG35_9SPHI</name>
<dbReference type="EMBL" id="JACHCB010000002">
    <property type="protein sequence ID" value="MBB6108714.1"/>
    <property type="molecule type" value="Genomic_DNA"/>
</dbReference>
<evidence type="ECO:0000313" key="1">
    <source>
        <dbReference type="EMBL" id="MBB6108714.1"/>
    </source>
</evidence>
<sequence length="40" mass="4373">MIFCNDLKAVLACSDLVNDSMKCVQSNVVIVGNQKKESDI</sequence>
<comment type="caution">
    <text evidence="1">The sequence shown here is derived from an EMBL/GenBank/DDBJ whole genome shotgun (WGS) entry which is preliminary data.</text>
</comment>